<proteinExistence type="predicted"/>
<dbReference type="Pfam" id="PF12500">
    <property type="entry name" value="TRSP"/>
    <property type="match status" value="1"/>
</dbReference>
<dbReference type="Pfam" id="PF15609">
    <property type="entry name" value="PRTase_2"/>
    <property type="match status" value="1"/>
</dbReference>
<protein>
    <submittedName>
        <fullName evidence="3">Phosphoribosyltransferase domain-containing protein</fullName>
    </submittedName>
</protein>
<name>A0A7L9U620_9BURK</name>
<evidence type="ECO:0000259" key="1">
    <source>
        <dbReference type="Pfam" id="PF12500"/>
    </source>
</evidence>
<evidence type="ECO:0000313" key="3">
    <source>
        <dbReference type="EMBL" id="QOL50474.1"/>
    </source>
</evidence>
<dbReference type="PIRSF" id="PIRSF020967">
    <property type="entry name" value="UCP020967"/>
    <property type="match status" value="1"/>
</dbReference>
<dbReference type="InterPro" id="IPR041688">
    <property type="entry name" value="PRTase_2"/>
</dbReference>
<organism evidence="3 4">
    <name type="scientific">Massilia litorea</name>
    <dbReference type="NCBI Taxonomy" id="2769491"/>
    <lineage>
        <taxon>Bacteria</taxon>
        <taxon>Pseudomonadati</taxon>
        <taxon>Pseudomonadota</taxon>
        <taxon>Betaproteobacteria</taxon>
        <taxon>Burkholderiales</taxon>
        <taxon>Oxalobacteraceae</taxon>
        <taxon>Telluria group</taxon>
        <taxon>Massilia</taxon>
    </lineage>
</organism>
<evidence type="ECO:0000313" key="4">
    <source>
        <dbReference type="Proteomes" id="UP000593875"/>
    </source>
</evidence>
<evidence type="ECO:0000259" key="2">
    <source>
        <dbReference type="Pfam" id="PF15609"/>
    </source>
</evidence>
<reference evidence="3 4" key="1">
    <citation type="submission" date="2020-10" db="EMBL/GenBank/DDBJ databases">
        <title>Genome sequencing of Massilia sp. LPB0304.</title>
        <authorList>
            <person name="Kim J."/>
        </authorList>
    </citation>
    <scope>NUCLEOTIDE SEQUENCE [LARGE SCALE GENOMIC DNA]</scope>
    <source>
        <strain evidence="3 4">LPB0304</strain>
    </source>
</reference>
<dbReference type="InterPro" id="IPR000836">
    <property type="entry name" value="PRTase_dom"/>
</dbReference>
<dbReference type="InterPro" id="IPR022537">
    <property type="entry name" value="TRSP_dom"/>
</dbReference>
<keyword evidence="3" id="KW-0808">Transferase</keyword>
<feature type="domain" description="TRSP" evidence="1">
    <location>
        <begin position="256"/>
        <end position="365"/>
    </location>
</feature>
<gene>
    <name evidence="3" type="ORF">LPB04_03950</name>
</gene>
<dbReference type="AlphaFoldDB" id="A0A7L9U620"/>
<keyword evidence="3" id="KW-0328">Glycosyltransferase</keyword>
<accession>A0A7L9U620</accession>
<dbReference type="Gene3D" id="3.40.50.2020">
    <property type="match status" value="1"/>
</dbReference>
<dbReference type="InterPro" id="IPR011214">
    <property type="entry name" value="UCP020967"/>
</dbReference>
<dbReference type="KEGG" id="mlir:LPB04_03950"/>
<sequence length="393" mass="42302">MNARNDVLPLRVTQQLPTGLLEVELHAGADELDALLGFAARANAKRGFLFVSKVLGKHWPVRPGRMLAIHERLAAGVPDAPGPVLFIAMAETGLGLGQGVFEAWLRAHPGQQALFLQTTRYRVGTGPIIEFEEAHSHAPRQFLHMPDGAQEQALLKSARTIVLVDDEASTGNTFLNLTQACRRLNPALERVHLAVLANFMGAEATDVLSARFGLPTTMGALIAGAYRFTPADCPVDAAPAQRYDAQAERGASTAFGRLGLARALRTPDRLARDLAATIAPQDRVLVLGTGEFMHPSTLLGAALERLGVDVVVQSTTRSPILTWGAIGHALGLPDNYGEGIPNFIYNVAPGQYDHVLVCHETPAGEALPGFARLLNARLFHYHAEDDVEEVPVR</sequence>
<feature type="domain" description="Orotate phosphoribosyltransferase-like" evidence="2">
    <location>
        <begin position="35"/>
        <end position="224"/>
    </location>
</feature>
<dbReference type="GO" id="GO:0016757">
    <property type="term" value="F:glycosyltransferase activity"/>
    <property type="evidence" value="ECO:0007669"/>
    <property type="project" value="UniProtKB-KW"/>
</dbReference>
<dbReference type="CDD" id="cd06223">
    <property type="entry name" value="PRTases_typeI"/>
    <property type="match status" value="1"/>
</dbReference>
<dbReference type="EMBL" id="CP062941">
    <property type="protein sequence ID" value="QOL50474.1"/>
    <property type="molecule type" value="Genomic_DNA"/>
</dbReference>
<dbReference type="RefSeq" id="WP_193687467.1">
    <property type="nucleotide sequence ID" value="NZ_CP062941.1"/>
</dbReference>
<dbReference type="InterPro" id="IPR029057">
    <property type="entry name" value="PRTase-like"/>
</dbReference>
<dbReference type="SUPFAM" id="SSF53271">
    <property type="entry name" value="PRTase-like"/>
    <property type="match status" value="1"/>
</dbReference>
<keyword evidence="4" id="KW-1185">Reference proteome</keyword>
<dbReference type="Proteomes" id="UP000593875">
    <property type="component" value="Chromosome"/>
</dbReference>